<accession>A0A4V2FU41</accession>
<gene>
    <name evidence="2" type="ORF">EV670_1266</name>
</gene>
<evidence type="ECO:0000313" key="3">
    <source>
        <dbReference type="Proteomes" id="UP000293671"/>
    </source>
</evidence>
<feature type="chain" id="PRO_5020428599" description="Tetratricopeptide repeat protein" evidence="1">
    <location>
        <begin position="22"/>
        <end position="399"/>
    </location>
</feature>
<dbReference type="OrthoDB" id="9777400at2"/>
<proteinExistence type="predicted"/>
<dbReference type="Proteomes" id="UP000293671">
    <property type="component" value="Unassembled WGS sequence"/>
</dbReference>
<dbReference type="RefSeq" id="WP_130431007.1">
    <property type="nucleotide sequence ID" value="NZ_SHKP01000005.1"/>
</dbReference>
<dbReference type="Gene3D" id="1.25.40.10">
    <property type="entry name" value="Tetratricopeptide repeat domain"/>
    <property type="match status" value="1"/>
</dbReference>
<evidence type="ECO:0000313" key="2">
    <source>
        <dbReference type="EMBL" id="RZU00556.1"/>
    </source>
</evidence>
<feature type="signal peptide" evidence="1">
    <location>
        <begin position="1"/>
        <end position="21"/>
    </location>
</feature>
<dbReference type="AlphaFoldDB" id="A0A4V2FU41"/>
<reference evidence="2 3" key="1">
    <citation type="submission" date="2019-02" db="EMBL/GenBank/DDBJ databases">
        <title>Genomic Encyclopedia of Type Strains, Phase IV (KMG-IV): sequencing the most valuable type-strain genomes for metagenomic binning, comparative biology and taxonomic classification.</title>
        <authorList>
            <person name="Goeker M."/>
        </authorList>
    </citation>
    <scope>NUCLEOTIDE SEQUENCE [LARGE SCALE GENOMIC DNA]</scope>
    <source>
        <strain evidence="2 3">DSM 19570</strain>
    </source>
</reference>
<sequence length="399" mass="42296">MRALSRLLALVLAGLAGSVGAALHVPASDATVVATVRPRGLESASEADQRQLRRQLQQQPASLPLALGVAQSAIERARRDGDPRELGAAQAALAPWWGLADPPAGVRLLRAIVRQSQHQFEAALADFAKVHDDPRAAPALRAQAELSAAGVLQVLGRFDAARAHCERLLDSGPAALPARVCMAELDSLAGRTAPAAELLATLAARAAPSEAAWIALVRAELAERRGDARAGLLYQAALHAPDTYRLAAYADWLLANGRTAEVPTLLAGAKAADALLLRLAIAQRRLGQPEAAANRAALQARFEAARLRGDRLHAREEARAALDLDEDAARALGLAQAQWAQQKEPADALLLVRTARAAGRPEAAEPVWQFMRETGYRDARLQAPQLAPARSQLLAGVRP</sequence>
<comment type="caution">
    <text evidence="2">The sequence shown here is derived from an EMBL/GenBank/DDBJ whole genome shotgun (WGS) entry which is preliminary data.</text>
</comment>
<organism evidence="2 3">
    <name type="scientific">Rivibacter subsaxonicus</name>
    <dbReference type="NCBI Taxonomy" id="457575"/>
    <lineage>
        <taxon>Bacteria</taxon>
        <taxon>Pseudomonadati</taxon>
        <taxon>Pseudomonadota</taxon>
        <taxon>Betaproteobacteria</taxon>
        <taxon>Burkholderiales</taxon>
        <taxon>Rivibacter</taxon>
    </lineage>
</organism>
<keyword evidence="1" id="KW-0732">Signal</keyword>
<protein>
    <recommendedName>
        <fullName evidence="4">Tetratricopeptide repeat protein</fullName>
    </recommendedName>
</protein>
<dbReference type="EMBL" id="SHKP01000005">
    <property type="protein sequence ID" value="RZU00556.1"/>
    <property type="molecule type" value="Genomic_DNA"/>
</dbReference>
<evidence type="ECO:0008006" key="4">
    <source>
        <dbReference type="Google" id="ProtNLM"/>
    </source>
</evidence>
<evidence type="ECO:0000256" key="1">
    <source>
        <dbReference type="SAM" id="SignalP"/>
    </source>
</evidence>
<dbReference type="SUPFAM" id="SSF48452">
    <property type="entry name" value="TPR-like"/>
    <property type="match status" value="1"/>
</dbReference>
<name>A0A4V2FU41_9BURK</name>
<dbReference type="InterPro" id="IPR011990">
    <property type="entry name" value="TPR-like_helical_dom_sf"/>
</dbReference>
<keyword evidence="3" id="KW-1185">Reference proteome</keyword>